<sequence length="114" mass="12517">MFGRWPRRSEEGFLGIFLRPHEVHVIGDIGAEGFRIVSRWHGCSVEKRQKSSQRDAIERCGIGAADMRVACVPIPGTRKRKRLEENLAVAALRPGEDAMQALTPLAAAVQGVAV</sequence>
<organism evidence="1 2">
    <name type="scientific">Labrys monachus</name>
    <dbReference type="NCBI Taxonomy" id="217067"/>
    <lineage>
        <taxon>Bacteria</taxon>
        <taxon>Pseudomonadati</taxon>
        <taxon>Pseudomonadota</taxon>
        <taxon>Alphaproteobacteria</taxon>
        <taxon>Hyphomicrobiales</taxon>
        <taxon>Xanthobacteraceae</taxon>
        <taxon>Labrys</taxon>
    </lineage>
</organism>
<protein>
    <submittedName>
        <fullName evidence="1">Uncharacterized protein</fullName>
    </submittedName>
</protein>
<dbReference type="RefSeq" id="WP_307429387.1">
    <property type="nucleotide sequence ID" value="NZ_JAUSVK010000001.1"/>
</dbReference>
<dbReference type="Proteomes" id="UP001237448">
    <property type="component" value="Unassembled WGS sequence"/>
</dbReference>
<evidence type="ECO:0000313" key="1">
    <source>
        <dbReference type="EMBL" id="MDQ0393688.1"/>
    </source>
</evidence>
<comment type="caution">
    <text evidence="1">The sequence shown here is derived from an EMBL/GenBank/DDBJ whole genome shotgun (WGS) entry which is preliminary data.</text>
</comment>
<name>A0ABU0FGG2_9HYPH</name>
<dbReference type="EMBL" id="JAUSVK010000001">
    <property type="protein sequence ID" value="MDQ0393688.1"/>
    <property type="molecule type" value="Genomic_DNA"/>
</dbReference>
<reference evidence="1 2" key="1">
    <citation type="submission" date="2023-07" db="EMBL/GenBank/DDBJ databases">
        <title>Genomic Encyclopedia of Type Strains, Phase IV (KMG-IV): sequencing the most valuable type-strain genomes for metagenomic binning, comparative biology and taxonomic classification.</title>
        <authorList>
            <person name="Goeker M."/>
        </authorList>
    </citation>
    <scope>NUCLEOTIDE SEQUENCE [LARGE SCALE GENOMIC DNA]</scope>
    <source>
        <strain evidence="1 2">DSM 5896</strain>
    </source>
</reference>
<evidence type="ECO:0000313" key="2">
    <source>
        <dbReference type="Proteomes" id="UP001237448"/>
    </source>
</evidence>
<accession>A0ABU0FGG2</accession>
<keyword evidence="2" id="KW-1185">Reference proteome</keyword>
<proteinExistence type="predicted"/>
<gene>
    <name evidence="1" type="ORF">J3R73_003480</name>
</gene>